<gene>
    <name evidence="2" type="ORF">OU419_00670</name>
</gene>
<accession>A0ABY6ZXU9</accession>
<dbReference type="InterPro" id="IPR021268">
    <property type="entry name" value="DUF2845"/>
</dbReference>
<dbReference type="EMBL" id="CP113432">
    <property type="protein sequence ID" value="WAI49812.1"/>
    <property type="molecule type" value="Genomic_DNA"/>
</dbReference>
<reference evidence="2" key="1">
    <citation type="submission" date="2022-11" db="EMBL/GenBank/DDBJ databases">
        <title>Pseudomonas triclosanedens sp. nov., a triclosan degrader isolated from activated sludge.</title>
        <authorList>
            <person name="Yin Y."/>
            <person name="Lu Z."/>
        </authorList>
    </citation>
    <scope>NUCLEOTIDE SEQUENCE</scope>
    <source>
        <strain evidence="2">ZM23</strain>
    </source>
</reference>
<evidence type="ECO:0000313" key="3">
    <source>
        <dbReference type="Proteomes" id="UP001163624"/>
    </source>
</evidence>
<name>A0ABY6ZXU9_9PSED</name>
<proteinExistence type="predicted"/>
<dbReference type="RefSeq" id="WP_254469803.1">
    <property type="nucleotide sequence ID" value="NZ_CP113432.1"/>
</dbReference>
<organism evidence="2 3">
    <name type="scientific">Pseudomonas triclosanedens</name>
    <dbReference type="NCBI Taxonomy" id="2961893"/>
    <lineage>
        <taxon>Bacteria</taxon>
        <taxon>Pseudomonadati</taxon>
        <taxon>Pseudomonadota</taxon>
        <taxon>Gammaproteobacteria</taxon>
        <taxon>Pseudomonadales</taxon>
        <taxon>Pseudomonadaceae</taxon>
        <taxon>Pseudomonas</taxon>
    </lineage>
</organism>
<keyword evidence="1" id="KW-0732">Signal</keyword>
<feature type="chain" id="PRO_5046054769" evidence="1">
    <location>
        <begin position="21"/>
        <end position="105"/>
    </location>
</feature>
<keyword evidence="3" id="KW-1185">Reference proteome</keyword>
<sequence>MPRFLLAALILLLGAGTAHAGTMRCGTGLINEGDPMDEVLAKCGQPAKRAVTPPTPARRGADGRYIPGDPQLETWMYGPGNGAYRYLYFRDNILQLIKTTRSEEL</sequence>
<evidence type="ECO:0000313" key="2">
    <source>
        <dbReference type="EMBL" id="WAI49812.1"/>
    </source>
</evidence>
<feature type="signal peptide" evidence="1">
    <location>
        <begin position="1"/>
        <end position="20"/>
    </location>
</feature>
<protein>
    <submittedName>
        <fullName evidence="2">DUF2845 domain-containing protein</fullName>
    </submittedName>
</protein>
<evidence type="ECO:0000256" key="1">
    <source>
        <dbReference type="SAM" id="SignalP"/>
    </source>
</evidence>
<dbReference type="Pfam" id="PF11006">
    <property type="entry name" value="DUF2845"/>
    <property type="match status" value="1"/>
</dbReference>
<dbReference type="Proteomes" id="UP001163624">
    <property type="component" value="Chromosome"/>
</dbReference>